<name>A0A061R6Y3_9CHLO</name>
<proteinExistence type="predicted"/>
<gene>
    <name evidence="1" type="ORF">TSPGSL018_10356</name>
</gene>
<feature type="non-terminal residue" evidence="1">
    <location>
        <position position="1"/>
    </location>
</feature>
<protein>
    <submittedName>
        <fullName evidence="1">Uncharacterized protein</fullName>
    </submittedName>
</protein>
<sequence>SLSLSLSLSPSLPALVPAPPPGASVGLAQEHGPWGRGLAVPAPGCRGAPWEVPRGSMGVFLGFWASIWRNGSPPGGQPGGLVRTLGGIWPGNPLPPCLRASPSLGASIFLRGEGPGRREGPCGRDPGRLPGAGWSCGRVRQQQQQLLLRQLRCSCWRRQSGMSGVK</sequence>
<feature type="non-terminal residue" evidence="1">
    <location>
        <position position="166"/>
    </location>
</feature>
<accession>A0A061R6Y3</accession>
<dbReference type="EMBL" id="GBEZ01018725">
    <property type="protein sequence ID" value="JAC67743.1"/>
    <property type="molecule type" value="Transcribed_RNA"/>
</dbReference>
<evidence type="ECO:0000313" key="1">
    <source>
        <dbReference type="EMBL" id="JAC67743.1"/>
    </source>
</evidence>
<dbReference type="AlphaFoldDB" id="A0A061R6Y3"/>
<reference evidence="1" key="1">
    <citation type="submission" date="2014-05" db="EMBL/GenBank/DDBJ databases">
        <title>The transcriptome of the halophilic microalga Tetraselmis sp. GSL018 isolated from the Great Salt Lake, Utah.</title>
        <authorList>
            <person name="Jinkerson R.E."/>
            <person name="D'Adamo S."/>
            <person name="Posewitz M.C."/>
        </authorList>
    </citation>
    <scope>NUCLEOTIDE SEQUENCE</scope>
    <source>
        <strain evidence="1">GSL018</strain>
    </source>
</reference>
<organism evidence="1">
    <name type="scientific">Tetraselmis sp. GSL018</name>
    <dbReference type="NCBI Taxonomy" id="582737"/>
    <lineage>
        <taxon>Eukaryota</taxon>
        <taxon>Viridiplantae</taxon>
        <taxon>Chlorophyta</taxon>
        <taxon>core chlorophytes</taxon>
        <taxon>Chlorodendrophyceae</taxon>
        <taxon>Chlorodendrales</taxon>
        <taxon>Chlorodendraceae</taxon>
        <taxon>Tetraselmis</taxon>
    </lineage>
</organism>